<proteinExistence type="inferred from homology"/>
<dbReference type="AlphaFoldDB" id="A0A3E1K877"/>
<gene>
    <name evidence="3" type="ORF">DZC52_09335</name>
</gene>
<dbReference type="RefSeq" id="WP_116650871.1">
    <property type="nucleotide sequence ID" value="NZ_QUZK01000037.1"/>
</dbReference>
<protein>
    <submittedName>
        <fullName evidence="3">OmpH family outer membrane protein</fullName>
    </submittedName>
</protein>
<dbReference type="SUPFAM" id="SSF111384">
    <property type="entry name" value="OmpH-like"/>
    <property type="match status" value="1"/>
</dbReference>
<keyword evidence="1" id="KW-0732">Signal</keyword>
<dbReference type="SMART" id="SM00935">
    <property type="entry name" value="OmpH"/>
    <property type="match status" value="1"/>
</dbReference>
<sequence>MIVSTAASGRRSDGPGRARWIALGLLLLCSAAAAQDIRIGYVDMKRLFDAAPQVVNAREALEQEFSPRNETLLADEARLERMEAELAESTGLSDEERFEMEREIRNLQRSIDRRREDLTEELRFRTNAEKKSLEETIDVAVNQIAEAGEFDLILTSPVAYASDRIDVTDRVLQWLEEDFRSQQSPGGQTGQ</sequence>
<dbReference type="GO" id="GO:0005829">
    <property type="term" value="C:cytosol"/>
    <property type="evidence" value="ECO:0007669"/>
    <property type="project" value="TreeGrafter"/>
</dbReference>
<dbReference type="PANTHER" id="PTHR35089">
    <property type="entry name" value="CHAPERONE PROTEIN SKP"/>
    <property type="match status" value="1"/>
</dbReference>
<dbReference type="OrthoDB" id="5294628at2"/>
<dbReference type="GO" id="GO:0051082">
    <property type="term" value="F:unfolded protein binding"/>
    <property type="evidence" value="ECO:0007669"/>
    <property type="project" value="InterPro"/>
</dbReference>
<dbReference type="PIRSF" id="PIRSF002094">
    <property type="entry name" value="OMP26_Skp"/>
    <property type="match status" value="1"/>
</dbReference>
<evidence type="ECO:0000256" key="2">
    <source>
        <dbReference type="PIRNR" id="PIRNR002094"/>
    </source>
</evidence>
<dbReference type="EMBL" id="QUZK01000037">
    <property type="protein sequence ID" value="RFF30270.1"/>
    <property type="molecule type" value="Genomic_DNA"/>
</dbReference>
<dbReference type="Proteomes" id="UP000260351">
    <property type="component" value="Unassembled WGS sequence"/>
</dbReference>
<evidence type="ECO:0000313" key="4">
    <source>
        <dbReference type="Proteomes" id="UP000260351"/>
    </source>
</evidence>
<dbReference type="Gene3D" id="3.30.910.20">
    <property type="entry name" value="Skp domain"/>
    <property type="match status" value="1"/>
</dbReference>
<organism evidence="3 4">
    <name type="scientific">Wenzhouxiangella sediminis</name>
    <dbReference type="NCBI Taxonomy" id="1792836"/>
    <lineage>
        <taxon>Bacteria</taxon>
        <taxon>Pseudomonadati</taxon>
        <taxon>Pseudomonadota</taxon>
        <taxon>Gammaproteobacteria</taxon>
        <taxon>Chromatiales</taxon>
        <taxon>Wenzhouxiangellaceae</taxon>
        <taxon>Wenzhouxiangella</taxon>
    </lineage>
</organism>
<comment type="similarity">
    <text evidence="2">Belongs to the skp family.</text>
</comment>
<reference evidence="3 4" key="1">
    <citation type="submission" date="2018-08" db="EMBL/GenBank/DDBJ databases">
        <title>Wenzhouxiangella salilacus sp. nov., a novel bacterium isolated from a saline lake in Xinjiang Province, China.</title>
        <authorList>
            <person name="Han S."/>
        </authorList>
    </citation>
    <scope>NUCLEOTIDE SEQUENCE [LARGE SCALE GENOMIC DNA]</scope>
    <source>
        <strain evidence="3 4">XDB06</strain>
    </source>
</reference>
<evidence type="ECO:0000256" key="1">
    <source>
        <dbReference type="ARBA" id="ARBA00022729"/>
    </source>
</evidence>
<dbReference type="InterPro" id="IPR024930">
    <property type="entry name" value="Skp_dom_sf"/>
</dbReference>
<dbReference type="PANTHER" id="PTHR35089:SF1">
    <property type="entry name" value="CHAPERONE PROTEIN SKP"/>
    <property type="match status" value="1"/>
</dbReference>
<evidence type="ECO:0000313" key="3">
    <source>
        <dbReference type="EMBL" id="RFF30270.1"/>
    </source>
</evidence>
<dbReference type="Pfam" id="PF03938">
    <property type="entry name" value="OmpH"/>
    <property type="match status" value="1"/>
</dbReference>
<comment type="caution">
    <text evidence="3">The sequence shown here is derived from an EMBL/GenBank/DDBJ whole genome shotgun (WGS) entry which is preliminary data.</text>
</comment>
<dbReference type="InterPro" id="IPR005632">
    <property type="entry name" value="Chaperone_Skp"/>
</dbReference>
<accession>A0A3E1K877</accession>
<name>A0A3E1K877_9GAMM</name>
<keyword evidence="4" id="KW-1185">Reference proteome</keyword>
<dbReference type="GO" id="GO:0050821">
    <property type="term" value="P:protein stabilization"/>
    <property type="evidence" value="ECO:0007669"/>
    <property type="project" value="TreeGrafter"/>
</dbReference>